<evidence type="ECO:0000313" key="3">
    <source>
        <dbReference type="Proteomes" id="UP001159363"/>
    </source>
</evidence>
<accession>A0ABQ9I3V9</accession>
<dbReference type="Proteomes" id="UP001159363">
    <property type="component" value="Chromosome 3"/>
</dbReference>
<evidence type="ECO:0000256" key="1">
    <source>
        <dbReference type="SAM" id="MobiDB-lite"/>
    </source>
</evidence>
<gene>
    <name evidence="2" type="ORF">PR048_010849</name>
</gene>
<feature type="region of interest" description="Disordered" evidence="1">
    <location>
        <begin position="615"/>
        <end position="637"/>
    </location>
</feature>
<sequence length="720" mass="79092">MEVAVCVEDNTGPGQAVAHFWSSAVVGGPDCQLACLLRLCNTRAPPHRTPPRVTPAGSSYCSRLFRAIEERAAREVTGGREVCDCEYQAVKSAAGRLDYCTRCVSEMLLAIDSIRSLALEMLKVPIQVRVQLGELHLRVDCRVCSYIPVYESCEHWSLRGGGKWARRVVSAHLVCAHYLVLPLPRRCCMQCRCSAVVRGSSRCRPVRRGDEAVAPAGQAGRGSAKPARLSASGTASLLRPTQPPASPCSQPLSQSVPQRLGEGGRGMRKELRLWEHEMRAGPPYCGMTFNMFTVRGHAQPYPGATIMKTQAPPIFLSAPATSRAAHCTYDKLLGRMPEIWASLNYEVLRSDEGEASGVWSSDGGNRRSPRKPTDQRHRPARFPHVKIRERPHRESNPVYQVGGEQSNHYATAVPRIPWAGPMAGEEVTRALFHKTCLSWSAAATGRREAGKCWRRSKGQVHRAPSSGPAAVRIHWRFDGKGGGGGEAKRRHFPHQSGVQASLWLKPAPNPCQHENSVRSAPLLVVRGKFREFSDLYAKVKPQRFVHWLLPQCYPTFDGKLATCEGPACSELSSAFEAEKRKCDKGYTGTLYKSLRKPAGTIPTCENVGAAPPVIERGSPSWEASSLTTTPPRPPPERTAVTERLACSAFTQVDRVQSPAESLPGSRKRFSRRSPVSPALSFRRCSILASITLIGSQDLAVKSRSSFILPNFTLCKFRLPL</sequence>
<name>A0ABQ9I3V9_9NEOP</name>
<feature type="region of interest" description="Disordered" evidence="1">
    <location>
        <begin position="214"/>
        <end position="264"/>
    </location>
</feature>
<organism evidence="2 3">
    <name type="scientific">Dryococelus australis</name>
    <dbReference type="NCBI Taxonomy" id="614101"/>
    <lineage>
        <taxon>Eukaryota</taxon>
        <taxon>Metazoa</taxon>
        <taxon>Ecdysozoa</taxon>
        <taxon>Arthropoda</taxon>
        <taxon>Hexapoda</taxon>
        <taxon>Insecta</taxon>
        <taxon>Pterygota</taxon>
        <taxon>Neoptera</taxon>
        <taxon>Polyneoptera</taxon>
        <taxon>Phasmatodea</taxon>
        <taxon>Verophasmatodea</taxon>
        <taxon>Anareolatae</taxon>
        <taxon>Phasmatidae</taxon>
        <taxon>Eurycanthinae</taxon>
        <taxon>Dryococelus</taxon>
    </lineage>
</organism>
<evidence type="ECO:0000313" key="2">
    <source>
        <dbReference type="EMBL" id="KAJ8891333.1"/>
    </source>
</evidence>
<proteinExistence type="predicted"/>
<feature type="compositionally biased region" description="Polar residues" evidence="1">
    <location>
        <begin position="247"/>
        <end position="257"/>
    </location>
</feature>
<protein>
    <submittedName>
        <fullName evidence="2">Uncharacterized protein</fullName>
    </submittedName>
</protein>
<reference evidence="2 3" key="1">
    <citation type="submission" date="2023-02" db="EMBL/GenBank/DDBJ databases">
        <title>LHISI_Scaffold_Assembly.</title>
        <authorList>
            <person name="Stuart O.P."/>
            <person name="Cleave R."/>
            <person name="Magrath M.J.L."/>
            <person name="Mikheyev A.S."/>
        </authorList>
    </citation>
    <scope>NUCLEOTIDE SEQUENCE [LARGE SCALE GENOMIC DNA]</scope>
    <source>
        <strain evidence="2">Daus_M_001</strain>
        <tissue evidence="2">Leg muscle</tissue>
    </source>
</reference>
<dbReference type="EMBL" id="JARBHB010000003">
    <property type="protein sequence ID" value="KAJ8891333.1"/>
    <property type="molecule type" value="Genomic_DNA"/>
</dbReference>
<keyword evidence="3" id="KW-1185">Reference proteome</keyword>
<comment type="caution">
    <text evidence="2">The sequence shown here is derived from an EMBL/GenBank/DDBJ whole genome shotgun (WGS) entry which is preliminary data.</text>
</comment>
<feature type="region of interest" description="Disordered" evidence="1">
    <location>
        <begin position="355"/>
        <end position="380"/>
    </location>
</feature>